<evidence type="ECO:0000313" key="7">
    <source>
        <dbReference type="Proteomes" id="UP000692954"/>
    </source>
</evidence>
<keyword evidence="3" id="KW-1015">Disulfide bond</keyword>
<protein>
    <recommendedName>
        <fullName evidence="8">Transmembrane protein</fullName>
    </recommendedName>
</protein>
<dbReference type="InterPro" id="IPR011936">
    <property type="entry name" value="Myxo_disulph_rpt"/>
</dbReference>
<keyword evidence="1 5" id="KW-0732">Signal</keyword>
<reference evidence="6" key="1">
    <citation type="submission" date="2021-01" db="EMBL/GenBank/DDBJ databases">
        <authorList>
            <consortium name="Genoscope - CEA"/>
            <person name="William W."/>
        </authorList>
    </citation>
    <scope>NUCLEOTIDE SEQUENCE</scope>
</reference>
<feature type="chain" id="PRO_5035723783" description="Transmembrane protein" evidence="5">
    <location>
        <begin position="22"/>
        <end position="1406"/>
    </location>
</feature>
<sequence length="1406" mass="165438">MNKNVIYLFLLYCSLILNVKCLQQSIYEEFNNKQISLSNTLWNCEDPSIKPTKTFSCSKGVDLMPLEKVDQVCHNIQNTINTKLPHFEIQLYIDVQGNNSIDDYECISIQVTDQLDRLQICLNSKYNSTFGSSLYCLQDEVWKYQLRQTQIIQTTHSSENIQIQISANCDQDFSDESYSFRNIQLFVIRCYKTCKTCSGERKDQCKSCYDNIVMNGNTCKSCKDQRDKQFLQIPGGCRDNCKQNYSFDEEFVCQEDIYVQKSCQESCQLCTNTQYCLQCQEQKYLHSGQCITQCPDYTKIEGKNCLNSIDILKKQNIKILEQVKEFYDLSTTNSKIKQLFTFISKIGESHFLKGATYQIKEYLEDHLYGTMLNFDLITNGHNKSNILQYFLKSFWVTLNQIQTNQIIKQIMNHNKLQLYINKCIQIDPDIEDQNWPSDYKYNKYNVDVSFSYKQQTSLLTTIDLECLGLNQFSFCAIQNFNIVGFSECIQGYKFDQFNYERKSTPASQFAEINQKLKMKNVMMEMKIHLMDVLIVDIIVKNFVLIVLKQEQIVNKLEMNINYEQSYDLDMAQFSCIFQCSFCINNQCMQYNYGYYLNPYTNLCLTICGDFIQQSYEQCDDYMIGIFMINYNINDYDGCSNCQLIQYEKCDQDPEIIKHHCQVCFQGKCLKCNDGLLLDGDVCISVCGDGLINVQEEECDTEYEGCEKCKIMNGYICGKLPFSTCSTCDKECKKCTNLDGINLICLSCIDGYYAVEDKCLKCDQNCINCNLQSNLCTSCFREDCDFCESTPGLFADIKIKKCNSICGDGIQVQFYEQCDDHNLKNGDGCDSQCNLEYLDDEFNKFKDCQFKGNNTYDLTIKQSSDLNLLCNTQCQYRQHRYSILQLQLLSFEFTKSVYKFNIIHVKLNYIRANQIYRQILSQDKINEYYIPPNENTYLDQNQISQKYYIQSVQESFSFFFLIMIPISILLNLFNCLWAVLEILSWINNFYFLNVNYPFNVEIFFLKSDWSSFVSLPTYQGLNQPDSNYYFEAPKRFKEKGIDPLFFNNIQTPFMFIAFSLLLYSINYICYQFFYFLNDVFKQKIIIKVKQFSIFNIQIIQKVKKQPNKENHKVQIKSNFYLQFITQTFKQHSTHLINQFKQTIQLCLLDIKIKNFNSIKIYFIFKKKSLNFHMNSYCTLAIQLQLSFSNGSSNIIVGFNSFFAIITIGVIIFQLYRQYQPKVSTLKIYMEFIMKILILKNNMVIIIYTLDKQVRFYTSILWQITIILLFFKLVYVIYLALCAFYFYFMIIHIILKSNLLQNQYPIFVQAQLFQLFYLFSMNDQITIKFIEQNKVILGWLIISLVIFAIFVEFCILVAGILMYLFSIFKMIQNLIKKVFNNNRDSIQQHQQKQQLQITKKIKNKIRSV</sequence>
<dbReference type="PANTHER" id="PTHR38934:SF6">
    <property type="entry name" value="CHROMOSOME UNDETERMINED SCAFFOLD_176, WHOLE GENOME SHOTGUN SEQUENCE"/>
    <property type="match status" value="1"/>
</dbReference>
<dbReference type="Pfam" id="PF13948">
    <property type="entry name" value="DUF4215"/>
    <property type="match status" value="2"/>
</dbReference>
<feature type="transmembrane region" description="Helical" evidence="4">
    <location>
        <begin position="1258"/>
        <end position="1285"/>
    </location>
</feature>
<feature type="transmembrane region" description="Helical" evidence="4">
    <location>
        <begin position="955"/>
        <end position="979"/>
    </location>
</feature>
<feature type="transmembrane region" description="Helical" evidence="4">
    <location>
        <begin position="1337"/>
        <end position="1366"/>
    </location>
</feature>
<evidence type="ECO:0000256" key="1">
    <source>
        <dbReference type="ARBA" id="ARBA00022729"/>
    </source>
</evidence>
<evidence type="ECO:0000256" key="2">
    <source>
        <dbReference type="ARBA" id="ARBA00022737"/>
    </source>
</evidence>
<evidence type="ECO:0008006" key="8">
    <source>
        <dbReference type="Google" id="ProtNLM"/>
    </source>
</evidence>
<dbReference type="InterPro" id="IPR006212">
    <property type="entry name" value="Furin_repeat"/>
</dbReference>
<dbReference type="Proteomes" id="UP000692954">
    <property type="component" value="Unassembled WGS sequence"/>
</dbReference>
<dbReference type="EMBL" id="CAJJDN010000120">
    <property type="protein sequence ID" value="CAD8119137.1"/>
    <property type="molecule type" value="Genomic_DNA"/>
</dbReference>
<keyword evidence="4" id="KW-1133">Transmembrane helix</keyword>
<evidence type="ECO:0000256" key="5">
    <source>
        <dbReference type="SAM" id="SignalP"/>
    </source>
</evidence>
<keyword evidence="4" id="KW-0812">Transmembrane</keyword>
<dbReference type="NCBIfam" id="TIGR02232">
    <property type="entry name" value="myxo_disulf_rpt"/>
    <property type="match status" value="1"/>
</dbReference>
<comment type="caution">
    <text evidence="6">The sequence shown here is derived from an EMBL/GenBank/DDBJ whole genome shotgun (WGS) entry which is preliminary data.</text>
</comment>
<feature type="transmembrane region" description="Helical" evidence="4">
    <location>
        <begin position="1052"/>
        <end position="1075"/>
    </location>
</feature>
<feature type="transmembrane region" description="Helical" evidence="4">
    <location>
        <begin position="1193"/>
        <end position="1214"/>
    </location>
</feature>
<feature type="transmembrane region" description="Helical" evidence="4">
    <location>
        <begin position="1226"/>
        <end position="1246"/>
    </location>
</feature>
<evidence type="ECO:0000256" key="3">
    <source>
        <dbReference type="ARBA" id="ARBA00023157"/>
    </source>
</evidence>
<evidence type="ECO:0000313" key="6">
    <source>
        <dbReference type="EMBL" id="CAD8119137.1"/>
    </source>
</evidence>
<keyword evidence="7" id="KW-1185">Reference proteome</keyword>
<dbReference type="PANTHER" id="PTHR38934">
    <property type="entry name" value="HYPHALLY REGULATED CELL WALL PROTEIN 1"/>
    <property type="match status" value="1"/>
</dbReference>
<proteinExistence type="predicted"/>
<gene>
    <name evidence="6" type="ORF">PSON_ATCC_30995.1.T1200016</name>
</gene>
<accession>A0A8S1QWI8</accession>
<name>A0A8S1QWI8_9CILI</name>
<organism evidence="6 7">
    <name type="scientific">Paramecium sonneborni</name>
    <dbReference type="NCBI Taxonomy" id="65129"/>
    <lineage>
        <taxon>Eukaryota</taxon>
        <taxon>Sar</taxon>
        <taxon>Alveolata</taxon>
        <taxon>Ciliophora</taxon>
        <taxon>Intramacronucleata</taxon>
        <taxon>Oligohymenophorea</taxon>
        <taxon>Peniculida</taxon>
        <taxon>Parameciidae</taxon>
        <taxon>Paramecium</taxon>
    </lineage>
</organism>
<feature type="signal peptide" evidence="5">
    <location>
        <begin position="1"/>
        <end position="21"/>
    </location>
</feature>
<keyword evidence="4" id="KW-0472">Membrane</keyword>
<evidence type="ECO:0000256" key="4">
    <source>
        <dbReference type="SAM" id="Phobius"/>
    </source>
</evidence>
<dbReference type="OrthoDB" id="27819at2759"/>
<keyword evidence="2" id="KW-0677">Repeat</keyword>
<dbReference type="SMART" id="SM00261">
    <property type="entry name" value="FU"/>
    <property type="match status" value="4"/>
</dbReference>
<dbReference type="CDD" id="cd00064">
    <property type="entry name" value="FU"/>
    <property type="match status" value="2"/>
</dbReference>